<evidence type="ECO:0000256" key="1">
    <source>
        <dbReference type="ARBA" id="ARBA00004138"/>
    </source>
</evidence>
<dbReference type="GO" id="GO:0005929">
    <property type="term" value="C:cilium"/>
    <property type="evidence" value="ECO:0007669"/>
    <property type="project" value="UniProtKB-SubCell"/>
</dbReference>
<dbReference type="STRING" id="1344416.A0A139A5V3"/>
<dbReference type="AlphaFoldDB" id="A0A139A5V3"/>
<dbReference type="InterPro" id="IPR043596">
    <property type="entry name" value="CFAP53/TCHP"/>
</dbReference>
<name>A0A139A5V3_GONPJ</name>
<evidence type="ECO:0000313" key="11">
    <source>
        <dbReference type="Proteomes" id="UP000070544"/>
    </source>
</evidence>
<evidence type="ECO:0000256" key="5">
    <source>
        <dbReference type="ARBA" id="ARBA00033747"/>
    </source>
</evidence>
<evidence type="ECO:0000256" key="3">
    <source>
        <dbReference type="ARBA" id="ARBA00023069"/>
    </source>
</evidence>
<evidence type="ECO:0000256" key="4">
    <source>
        <dbReference type="ARBA" id="ARBA00023273"/>
    </source>
</evidence>
<dbReference type="Proteomes" id="UP000070544">
    <property type="component" value="Unassembled WGS sequence"/>
</dbReference>
<evidence type="ECO:0000259" key="9">
    <source>
        <dbReference type="Pfam" id="PF13868"/>
    </source>
</evidence>
<dbReference type="InterPro" id="IPR043597">
    <property type="entry name" value="TPH_dom"/>
</dbReference>
<gene>
    <name evidence="10" type="ORF">M427DRAFT_412533</name>
</gene>
<feature type="region of interest" description="Disordered" evidence="8">
    <location>
        <begin position="417"/>
        <end position="462"/>
    </location>
</feature>
<dbReference type="OMA" id="IQAQHND"/>
<evidence type="ECO:0000256" key="2">
    <source>
        <dbReference type="ARBA" id="ARBA00023054"/>
    </source>
</evidence>
<evidence type="ECO:0000256" key="8">
    <source>
        <dbReference type="SAM" id="MobiDB-lite"/>
    </source>
</evidence>
<feature type="compositionally biased region" description="Basic and acidic residues" evidence="8">
    <location>
        <begin position="419"/>
        <end position="462"/>
    </location>
</feature>
<keyword evidence="4" id="KW-0966">Cell projection</keyword>
<feature type="domain" description="Trichohyalin-plectin-homology" evidence="9">
    <location>
        <begin position="146"/>
        <end position="464"/>
    </location>
</feature>
<sequence>MNIPSPFPFGAVTPHQSAYSPDYLIRARQREDQQRNLLLERTQYYLKAEQIAQFEHKTTENIKRNRLRRRFGELKAAADEEVDRRREKLRDLLASDVDEWRSELALQEETPEQRIAKLRARATELSEKREEERKKIVEEKLLQRFRNEAPELRIAESHLLCQQVSLARAAQLQEKEMAAARLAESNARYAALWEQERLKKVAREEEDRKRAKERNEEMVKMLDAQMEELTRKEMEEERLKKDEAELMRQQQELRLLEEQRAALLKQASQRATRESLDAFNAGLRARRTEAVRRTRELDLALLQQYVTAEAAHRDRLTREREARVNETRGYMEYLASRKAEEAEEERKMGQMYAEEAERAWRMREEGWAREQRAREKLMAEVLRGRDEQLRDAISRNQAAQSQSRLEQAALSSQIAAIRASDEAARRRREDAARGYREDLGIQMRQREERRTEERKREARAVEEEKVGCTSMWLGGMHN</sequence>
<dbReference type="PANTHER" id="PTHR31183:SF1">
    <property type="entry name" value="CILIA- AND FLAGELLA-ASSOCIATED PROTEIN 53"/>
    <property type="match status" value="1"/>
</dbReference>
<dbReference type="Pfam" id="PF13868">
    <property type="entry name" value="TPH"/>
    <property type="match status" value="1"/>
</dbReference>
<protein>
    <recommendedName>
        <fullName evidence="6">Cilia- and flagella-associated protein 53</fullName>
    </recommendedName>
</protein>
<evidence type="ECO:0000256" key="6">
    <source>
        <dbReference type="ARBA" id="ARBA00033773"/>
    </source>
</evidence>
<accession>A0A139A5V3</accession>
<comment type="subcellular location">
    <subcellularLocation>
        <location evidence="1">Cell projection</location>
        <location evidence="1">Cilium</location>
    </subcellularLocation>
</comment>
<evidence type="ECO:0000313" key="10">
    <source>
        <dbReference type="EMBL" id="KXS12029.1"/>
    </source>
</evidence>
<evidence type="ECO:0000256" key="7">
    <source>
        <dbReference type="SAM" id="Coils"/>
    </source>
</evidence>
<organism evidence="10 11">
    <name type="scientific">Gonapodya prolifera (strain JEL478)</name>
    <name type="common">Monoblepharis prolifera</name>
    <dbReference type="NCBI Taxonomy" id="1344416"/>
    <lineage>
        <taxon>Eukaryota</taxon>
        <taxon>Fungi</taxon>
        <taxon>Fungi incertae sedis</taxon>
        <taxon>Chytridiomycota</taxon>
        <taxon>Chytridiomycota incertae sedis</taxon>
        <taxon>Monoblepharidomycetes</taxon>
        <taxon>Monoblepharidales</taxon>
        <taxon>Gonapodyaceae</taxon>
        <taxon>Gonapodya</taxon>
    </lineage>
</organism>
<reference evidence="10 11" key="1">
    <citation type="journal article" date="2015" name="Genome Biol. Evol.">
        <title>Phylogenomic analyses indicate that early fungi evolved digesting cell walls of algal ancestors of land plants.</title>
        <authorList>
            <person name="Chang Y."/>
            <person name="Wang S."/>
            <person name="Sekimoto S."/>
            <person name="Aerts A.L."/>
            <person name="Choi C."/>
            <person name="Clum A."/>
            <person name="LaButti K.M."/>
            <person name="Lindquist E.A."/>
            <person name="Yee Ngan C."/>
            <person name="Ohm R.A."/>
            <person name="Salamov A.A."/>
            <person name="Grigoriev I.V."/>
            <person name="Spatafora J.W."/>
            <person name="Berbee M.L."/>
        </authorList>
    </citation>
    <scope>NUCLEOTIDE SEQUENCE [LARGE SCALE GENOMIC DNA]</scope>
    <source>
        <strain evidence="10 11">JEL478</strain>
    </source>
</reference>
<keyword evidence="2 7" id="KW-0175">Coiled coil</keyword>
<feature type="coiled-coil region" evidence="7">
    <location>
        <begin position="195"/>
        <end position="266"/>
    </location>
</feature>
<feature type="coiled-coil region" evidence="7">
    <location>
        <begin position="115"/>
        <end position="148"/>
    </location>
</feature>
<keyword evidence="3" id="KW-0969">Cilium</keyword>
<dbReference type="PANTHER" id="PTHR31183">
    <property type="entry name" value="TRICHOPLEIN KERATIN FILAMENT-BINDING PROTEIN FAMILY MEMBER"/>
    <property type="match status" value="1"/>
</dbReference>
<keyword evidence="11" id="KW-1185">Reference proteome</keyword>
<dbReference type="EMBL" id="KQ965792">
    <property type="protein sequence ID" value="KXS12029.1"/>
    <property type="molecule type" value="Genomic_DNA"/>
</dbReference>
<dbReference type="OrthoDB" id="75950at2759"/>
<comment type="similarity">
    <text evidence="5">Belongs to the CFAP53 family.</text>
</comment>
<proteinExistence type="inferred from homology"/>